<evidence type="ECO:0000256" key="1">
    <source>
        <dbReference type="ARBA" id="ARBA00000085"/>
    </source>
</evidence>
<evidence type="ECO:0000259" key="6">
    <source>
        <dbReference type="PROSITE" id="PS50109"/>
    </source>
</evidence>
<comment type="catalytic activity">
    <reaction evidence="1">
        <text>ATP + protein L-histidine = ADP + protein N-phospho-L-histidine.</text>
        <dbReference type="EC" id="2.7.13.3"/>
    </reaction>
</comment>
<dbReference type="SUPFAM" id="SSF55874">
    <property type="entry name" value="ATPase domain of HSP90 chaperone/DNA topoisomerase II/histidine kinase"/>
    <property type="match status" value="1"/>
</dbReference>
<dbReference type="InterPro" id="IPR013656">
    <property type="entry name" value="PAS_4"/>
</dbReference>
<keyword evidence="8" id="KW-1185">Reference proteome</keyword>
<dbReference type="Proteomes" id="UP000502502">
    <property type="component" value="Chromosome"/>
</dbReference>
<dbReference type="InterPro" id="IPR005467">
    <property type="entry name" value="His_kinase_dom"/>
</dbReference>
<name>A0A6G7ZMS5_9SPHN</name>
<keyword evidence="4 7" id="KW-0418">Kinase</keyword>
<dbReference type="EMBL" id="CP049871">
    <property type="protein sequence ID" value="QIL02219.1"/>
    <property type="molecule type" value="Genomic_DNA"/>
</dbReference>
<dbReference type="PROSITE" id="PS50109">
    <property type="entry name" value="HIS_KIN"/>
    <property type="match status" value="1"/>
</dbReference>
<dbReference type="InterPro" id="IPR003594">
    <property type="entry name" value="HATPase_dom"/>
</dbReference>
<dbReference type="GO" id="GO:0004673">
    <property type="term" value="F:protein histidine kinase activity"/>
    <property type="evidence" value="ECO:0007669"/>
    <property type="project" value="UniProtKB-EC"/>
</dbReference>
<dbReference type="CDD" id="cd00130">
    <property type="entry name" value="PAS"/>
    <property type="match status" value="1"/>
</dbReference>
<evidence type="ECO:0000313" key="7">
    <source>
        <dbReference type="EMBL" id="QIL02219.1"/>
    </source>
</evidence>
<protein>
    <recommendedName>
        <fullName evidence="2">histidine kinase</fullName>
        <ecNumber evidence="2">2.7.13.3</ecNumber>
    </recommendedName>
</protein>
<dbReference type="InterPro" id="IPR035965">
    <property type="entry name" value="PAS-like_dom_sf"/>
</dbReference>
<reference evidence="7 8" key="1">
    <citation type="submission" date="2020-03" db="EMBL/GenBank/DDBJ databases">
        <title>Sphingomonas sp. nov., isolated from fish.</title>
        <authorList>
            <person name="Hyun D.-W."/>
            <person name="Bae J.-W."/>
        </authorList>
    </citation>
    <scope>NUCLEOTIDE SEQUENCE [LARGE SCALE GENOMIC DNA]</scope>
    <source>
        <strain evidence="7 8">HDW15C</strain>
    </source>
</reference>
<dbReference type="PRINTS" id="PR00344">
    <property type="entry name" value="BCTRLSENSOR"/>
</dbReference>
<dbReference type="InterPro" id="IPR000014">
    <property type="entry name" value="PAS"/>
</dbReference>
<evidence type="ECO:0000256" key="5">
    <source>
        <dbReference type="ARBA" id="ARBA00023012"/>
    </source>
</evidence>
<accession>A0A6G7ZMS5</accession>
<dbReference type="Pfam" id="PF08448">
    <property type="entry name" value="PAS_4"/>
    <property type="match status" value="1"/>
</dbReference>
<evidence type="ECO:0000256" key="2">
    <source>
        <dbReference type="ARBA" id="ARBA00012438"/>
    </source>
</evidence>
<feature type="domain" description="Histidine kinase" evidence="6">
    <location>
        <begin position="231"/>
        <end position="438"/>
    </location>
</feature>
<organism evidence="7 8">
    <name type="scientific">Sphingomonas sinipercae</name>
    <dbReference type="NCBI Taxonomy" id="2714944"/>
    <lineage>
        <taxon>Bacteria</taxon>
        <taxon>Pseudomonadati</taxon>
        <taxon>Pseudomonadota</taxon>
        <taxon>Alphaproteobacteria</taxon>
        <taxon>Sphingomonadales</taxon>
        <taxon>Sphingomonadaceae</taxon>
        <taxon>Sphingomonas</taxon>
    </lineage>
</organism>
<dbReference type="SUPFAM" id="SSF55785">
    <property type="entry name" value="PYP-like sensor domain (PAS domain)"/>
    <property type="match status" value="1"/>
</dbReference>
<dbReference type="EC" id="2.7.13.3" evidence="2"/>
<dbReference type="Pfam" id="PF02518">
    <property type="entry name" value="HATPase_c"/>
    <property type="match status" value="1"/>
</dbReference>
<sequence>MATRPTDRQPVRGRVDGHGRLVSAEPQLARLQQEAGSRIGAPLAVPQLAAIARIAHQLQIPVSRRAVAAAARQDIDMWVRAVPEGDEVMLTIERWEPRPPRQPRLATVGGIEPAPKTGPAHWRLDEQLRVAELSPAAADLFGVDAADAAGQSLTRLVRLEEAEDGAMPLLEALARRAAFDAQPVRRRGDDLRLLLTGEPVFDEQGGFSGFHGTLRGEEQAVPETSAIVDPAMNEVLRSPLKHIIESADRMAGGADGPLRREYEDYAADISAAAHHLLSVVRGISEEARGRRATVDLVELVSEAVGLVDSIATERQVAVGVEHAAGCTARGESRSIIQILVNLVGNGVRYSYERGTVTVSFERSGDQAIVHVADDGPGIDAADQERIFERFEQAGQGTGQGTGLGLAISRRLARQMGGDILLASRPGVGSRFSLVLPAA</sequence>
<evidence type="ECO:0000256" key="3">
    <source>
        <dbReference type="ARBA" id="ARBA00022679"/>
    </source>
</evidence>
<proteinExistence type="predicted"/>
<evidence type="ECO:0000256" key="4">
    <source>
        <dbReference type="ARBA" id="ARBA00022777"/>
    </source>
</evidence>
<dbReference type="PANTHER" id="PTHR43711:SF26">
    <property type="entry name" value="SENSOR HISTIDINE KINASE RCSC"/>
    <property type="match status" value="1"/>
</dbReference>
<dbReference type="GO" id="GO:0000160">
    <property type="term" value="P:phosphorelay signal transduction system"/>
    <property type="evidence" value="ECO:0007669"/>
    <property type="project" value="UniProtKB-KW"/>
</dbReference>
<dbReference type="Gene3D" id="3.30.450.20">
    <property type="entry name" value="PAS domain"/>
    <property type="match status" value="1"/>
</dbReference>
<dbReference type="InterPro" id="IPR050736">
    <property type="entry name" value="Sensor_HK_Regulatory"/>
</dbReference>
<dbReference type="PANTHER" id="PTHR43711">
    <property type="entry name" value="TWO-COMPONENT HISTIDINE KINASE"/>
    <property type="match status" value="1"/>
</dbReference>
<dbReference type="SMART" id="SM00387">
    <property type="entry name" value="HATPase_c"/>
    <property type="match status" value="1"/>
</dbReference>
<keyword evidence="5" id="KW-0902">Two-component regulatory system</keyword>
<keyword evidence="3" id="KW-0808">Transferase</keyword>
<evidence type="ECO:0000313" key="8">
    <source>
        <dbReference type="Proteomes" id="UP000502502"/>
    </source>
</evidence>
<dbReference type="KEGG" id="ssin:G7078_05070"/>
<dbReference type="InterPro" id="IPR036890">
    <property type="entry name" value="HATPase_C_sf"/>
</dbReference>
<dbReference type="Gene3D" id="3.30.565.10">
    <property type="entry name" value="Histidine kinase-like ATPase, C-terminal domain"/>
    <property type="match status" value="1"/>
</dbReference>
<dbReference type="RefSeq" id="WP_166093650.1">
    <property type="nucleotide sequence ID" value="NZ_CP049871.1"/>
</dbReference>
<dbReference type="InterPro" id="IPR004358">
    <property type="entry name" value="Sig_transdc_His_kin-like_C"/>
</dbReference>
<dbReference type="AlphaFoldDB" id="A0A6G7ZMS5"/>
<gene>
    <name evidence="7" type="ORF">G7078_05070</name>
</gene>